<sequence>MHNFVQIDLPDERAGGLVILLDKEVDGGLQIDDGMKYAVFSTATCELSEKRSMALSHGHVVETKWKVQRGCLVQ</sequence>
<dbReference type="Proteomes" id="UP000037029">
    <property type="component" value="Chromosome"/>
</dbReference>
<gene>
    <name evidence="1" type="ORF">BV87_06180</name>
</gene>
<protein>
    <submittedName>
        <fullName evidence="1">Uncharacterized protein</fullName>
    </submittedName>
</protein>
<evidence type="ECO:0000313" key="1">
    <source>
        <dbReference type="EMBL" id="ATP18013.1"/>
    </source>
</evidence>
<accession>A0A0J9CXU2</accession>
<proteinExistence type="predicted"/>
<organism evidence="1 2">
    <name type="scientific">Sphingobium yanoikuyae</name>
    <name type="common">Sphingomonas yanoikuyae</name>
    <dbReference type="NCBI Taxonomy" id="13690"/>
    <lineage>
        <taxon>Bacteria</taxon>
        <taxon>Pseudomonadati</taxon>
        <taxon>Pseudomonadota</taxon>
        <taxon>Alphaproteobacteria</taxon>
        <taxon>Sphingomonadales</taxon>
        <taxon>Sphingomonadaceae</taxon>
        <taxon>Sphingobium</taxon>
    </lineage>
</organism>
<reference evidence="1 2" key="1">
    <citation type="submission" date="2017-04" db="EMBL/GenBank/DDBJ databases">
        <title>Characterization, genome and methylation analysis of a phthalic acid esters degrading strain Sphingobium yanoikuyae SHJ.</title>
        <authorList>
            <person name="Feng L."/>
        </authorList>
    </citation>
    <scope>NUCLEOTIDE SEQUENCE [LARGE SCALE GENOMIC DNA]</scope>
    <source>
        <strain evidence="1 2">SHJ</strain>
    </source>
</reference>
<name>A0A0J9CXU2_SPHYA</name>
<evidence type="ECO:0000313" key="2">
    <source>
        <dbReference type="Proteomes" id="UP000037029"/>
    </source>
</evidence>
<dbReference type="EMBL" id="CP020925">
    <property type="protein sequence ID" value="ATP18013.1"/>
    <property type="molecule type" value="Genomic_DNA"/>
</dbReference>
<dbReference type="AlphaFoldDB" id="A0A0J9CXU2"/>